<evidence type="ECO:0008006" key="3">
    <source>
        <dbReference type="Google" id="ProtNLM"/>
    </source>
</evidence>
<dbReference type="EMBL" id="JAOYFB010000002">
    <property type="protein sequence ID" value="KAK4007228.1"/>
    <property type="molecule type" value="Genomic_DNA"/>
</dbReference>
<protein>
    <recommendedName>
        <fullName evidence="3">Retrotransposon gag domain-containing protein</fullName>
    </recommendedName>
</protein>
<organism evidence="1 2">
    <name type="scientific">Daphnia magna</name>
    <dbReference type="NCBI Taxonomy" id="35525"/>
    <lineage>
        <taxon>Eukaryota</taxon>
        <taxon>Metazoa</taxon>
        <taxon>Ecdysozoa</taxon>
        <taxon>Arthropoda</taxon>
        <taxon>Crustacea</taxon>
        <taxon>Branchiopoda</taxon>
        <taxon>Diplostraca</taxon>
        <taxon>Cladocera</taxon>
        <taxon>Anomopoda</taxon>
        <taxon>Daphniidae</taxon>
        <taxon>Daphnia</taxon>
    </lineage>
</organism>
<reference evidence="1 2" key="1">
    <citation type="journal article" date="2023" name="Nucleic Acids Res.">
        <title>The hologenome of Daphnia magna reveals possible DNA methylation and microbiome-mediated evolution of the host genome.</title>
        <authorList>
            <person name="Chaturvedi A."/>
            <person name="Li X."/>
            <person name="Dhandapani V."/>
            <person name="Marshall H."/>
            <person name="Kissane S."/>
            <person name="Cuenca-Cambronero M."/>
            <person name="Asole G."/>
            <person name="Calvet F."/>
            <person name="Ruiz-Romero M."/>
            <person name="Marangio P."/>
            <person name="Guigo R."/>
            <person name="Rago D."/>
            <person name="Mirbahai L."/>
            <person name="Eastwood N."/>
            <person name="Colbourne J.K."/>
            <person name="Zhou J."/>
            <person name="Mallon E."/>
            <person name="Orsini L."/>
        </authorList>
    </citation>
    <scope>NUCLEOTIDE SEQUENCE [LARGE SCALE GENOMIC DNA]</scope>
    <source>
        <strain evidence="1">LRV0_1</strain>
    </source>
</reference>
<comment type="caution">
    <text evidence="1">The sequence shown here is derived from an EMBL/GenBank/DDBJ whole genome shotgun (WGS) entry which is preliminary data.</text>
</comment>
<sequence length="87" mass="10357">MKAFSSAAIFCDRQKSGRFDDRAAHFEATLDLGNFEEARKLRLLRSKVFHSTETRSQLSVEFNNMKREPEENMRRYANRFRKAFYKA</sequence>
<evidence type="ECO:0000313" key="1">
    <source>
        <dbReference type="EMBL" id="KAK4007228.1"/>
    </source>
</evidence>
<gene>
    <name evidence="1" type="ORF">OUZ56_012388</name>
</gene>
<accession>A0ABQ9Z2V8</accession>
<dbReference type="Proteomes" id="UP001234178">
    <property type="component" value="Unassembled WGS sequence"/>
</dbReference>
<name>A0ABQ9Z2V8_9CRUS</name>
<proteinExistence type="predicted"/>
<evidence type="ECO:0000313" key="2">
    <source>
        <dbReference type="Proteomes" id="UP001234178"/>
    </source>
</evidence>
<keyword evidence="2" id="KW-1185">Reference proteome</keyword>